<evidence type="ECO:0000313" key="5">
    <source>
        <dbReference type="EMBL" id="RBP38579.1"/>
    </source>
</evidence>
<evidence type="ECO:0000313" key="6">
    <source>
        <dbReference type="Proteomes" id="UP000253426"/>
    </source>
</evidence>
<dbReference type="Proteomes" id="UP000253426">
    <property type="component" value="Unassembled WGS sequence"/>
</dbReference>
<evidence type="ECO:0000259" key="4">
    <source>
        <dbReference type="PROSITE" id="PS51819"/>
    </source>
</evidence>
<keyword evidence="3" id="KW-0046">Antibiotic resistance</keyword>
<comment type="similarity">
    <text evidence="1">Belongs to the bleomycin resistance protein family.</text>
</comment>
<dbReference type="EMBL" id="QNRR01000011">
    <property type="protein sequence ID" value="RBP38579.1"/>
    <property type="molecule type" value="Genomic_DNA"/>
</dbReference>
<gene>
    <name evidence="5" type="ORF">DES53_11197</name>
</gene>
<dbReference type="SUPFAM" id="SSF54593">
    <property type="entry name" value="Glyoxalase/Bleomycin resistance protein/Dihydroxybiphenyl dioxygenase"/>
    <property type="match status" value="1"/>
</dbReference>
<evidence type="ECO:0000256" key="3">
    <source>
        <dbReference type="ARBA" id="ARBA00023251"/>
    </source>
</evidence>
<proteinExistence type="inferred from homology"/>
<dbReference type="RefSeq" id="WP_113961030.1">
    <property type="nucleotide sequence ID" value="NZ_QNRR01000011.1"/>
</dbReference>
<reference evidence="5 6" key="1">
    <citation type="submission" date="2018-06" db="EMBL/GenBank/DDBJ databases">
        <title>Genomic Encyclopedia of Type Strains, Phase IV (KMG-IV): sequencing the most valuable type-strain genomes for metagenomic binning, comparative biology and taxonomic classification.</title>
        <authorList>
            <person name="Goeker M."/>
        </authorList>
    </citation>
    <scope>NUCLEOTIDE SEQUENCE [LARGE SCALE GENOMIC DNA]</scope>
    <source>
        <strain evidence="5 6">DSM 25532</strain>
    </source>
</reference>
<dbReference type="PROSITE" id="PS51819">
    <property type="entry name" value="VOC"/>
    <property type="match status" value="1"/>
</dbReference>
<dbReference type="AlphaFoldDB" id="A0A366H8L7"/>
<evidence type="ECO:0000256" key="2">
    <source>
        <dbReference type="ARBA" id="ARBA00021572"/>
    </source>
</evidence>
<dbReference type="InterPro" id="IPR029068">
    <property type="entry name" value="Glyas_Bleomycin-R_OHBP_Dase"/>
</dbReference>
<comment type="caution">
    <text evidence="5">The sequence shown here is derived from an EMBL/GenBank/DDBJ whole genome shotgun (WGS) entry which is preliminary data.</text>
</comment>
<keyword evidence="6" id="KW-1185">Reference proteome</keyword>
<accession>A0A366H8L7</accession>
<name>A0A366H8L7_9BACT</name>
<dbReference type="Pfam" id="PF19581">
    <property type="entry name" value="Glyoxalase_7"/>
    <property type="match status" value="1"/>
</dbReference>
<dbReference type="InterPro" id="IPR000335">
    <property type="entry name" value="Bleomycin-R"/>
</dbReference>
<dbReference type="CDD" id="cd08349">
    <property type="entry name" value="BLMA_like"/>
    <property type="match status" value="1"/>
</dbReference>
<dbReference type="OrthoDB" id="9803104at2"/>
<dbReference type="GO" id="GO:0046677">
    <property type="term" value="P:response to antibiotic"/>
    <property type="evidence" value="ECO:0007669"/>
    <property type="project" value="UniProtKB-KW"/>
</dbReference>
<sequence>MAFQPAIPVFRIFDYDQALAFYRDWLGFTVDWEHQYTPDYPRYLQISRGGTLLHLTEHHGDCTPGSKAVIHVDDADALHQEITSIRRHPRMNPSVQTMPWNAKVVEVTDPFGNKIWSHQSVG</sequence>
<feature type="domain" description="VOC" evidence="4">
    <location>
        <begin position="4"/>
        <end position="120"/>
    </location>
</feature>
<evidence type="ECO:0000256" key="1">
    <source>
        <dbReference type="ARBA" id="ARBA00011051"/>
    </source>
</evidence>
<protein>
    <recommendedName>
        <fullName evidence="2">Bleomycin resistance protein</fullName>
    </recommendedName>
</protein>
<dbReference type="Gene3D" id="3.10.180.10">
    <property type="entry name" value="2,3-Dihydroxybiphenyl 1,2-Dioxygenase, domain 1"/>
    <property type="match status" value="1"/>
</dbReference>
<dbReference type="InterPro" id="IPR037523">
    <property type="entry name" value="VOC_core"/>
</dbReference>
<organism evidence="5 6">
    <name type="scientific">Roseimicrobium gellanilyticum</name>
    <dbReference type="NCBI Taxonomy" id="748857"/>
    <lineage>
        <taxon>Bacteria</taxon>
        <taxon>Pseudomonadati</taxon>
        <taxon>Verrucomicrobiota</taxon>
        <taxon>Verrucomicrobiia</taxon>
        <taxon>Verrucomicrobiales</taxon>
        <taxon>Verrucomicrobiaceae</taxon>
        <taxon>Roseimicrobium</taxon>
    </lineage>
</organism>